<dbReference type="Proteomes" id="UP000823775">
    <property type="component" value="Unassembled WGS sequence"/>
</dbReference>
<evidence type="ECO:0000256" key="1">
    <source>
        <dbReference type="SAM" id="SignalP"/>
    </source>
</evidence>
<evidence type="ECO:0000313" key="3">
    <source>
        <dbReference type="Proteomes" id="UP000823775"/>
    </source>
</evidence>
<keyword evidence="3" id="KW-1185">Reference proteome</keyword>
<feature type="chain" id="PRO_5046701671" evidence="1">
    <location>
        <begin position="27"/>
        <end position="127"/>
    </location>
</feature>
<evidence type="ECO:0000313" key="2">
    <source>
        <dbReference type="EMBL" id="MCE3050105.1"/>
    </source>
</evidence>
<protein>
    <submittedName>
        <fullName evidence="2">Uncharacterized protein</fullName>
    </submittedName>
</protein>
<organism evidence="2 3">
    <name type="scientific">Datura stramonium</name>
    <name type="common">Jimsonweed</name>
    <name type="synonym">Common thornapple</name>
    <dbReference type="NCBI Taxonomy" id="4076"/>
    <lineage>
        <taxon>Eukaryota</taxon>
        <taxon>Viridiplantae</taxon>
        <taxon>Streptophyta</taxon>
        <taxon>Embryophyta</taxon>
        <taxon>Tracheophyta</taxon>
        <taxon>Spermatophyta</taxon>
        <taxon>Magnoliopsida</taxon>
        <taxon>eudicotyledons</taxon>
        <taxon>Gunneridae</taxon>
        <taxon>Pentapetalae</taxon>
        <taxon>asterids</taxon>
        <taxon>lamiids</taxon>
        <taxon>Solanales</taxon>
        <taxon>Solanaceae</taxon>
        <taxon>Solanoideae</taxon>
        <taxon>Datureae</taxon>
        <taxon>Datura</taxon>
    </lineage>
</organism>
<sequence>MGAQDCVGCFGLWDLGLLCNLEVGEAGQPQKEASQWPEWPWERFWSVSKKEKFLAFKDQPFAHGRVIRLEQIEESHCSPNNFEVSLDEAKFFIAEDGTNLSNFDPTTISSDNCIIAHIVATTLLPLL</sequence>
<feature type="signal peptide" evidence="1">
    <location>
        <begin position="1"/>
        <end position="26"/>
    </location>
</feature>
<name>A0ABS8WKR0_DATST</name>
<dbReference type="EMBL" id="JACEIK010007334">
    <property type="protein sequence ID" value="MCE3050105.1"/>
    <property type="molecule type" value="Genomic_DNA"/>
</dbReference>
<keyword evidence="1" id="KW-0732">Signal</keyword>
<comment type="caution">
    <text evidence="2">The sequence shown here is derived from an EMBL/GenBank/DDBJ whole genome shotgun (WGS) entry which is preliminary data.</text>
</comment>
<gene>
    <name evidence="2" type="ORF">HAX54_046470</name>
</gene>
<reference evidence="2 3" key="1">
    <citation type="journal article" date="2021" name="BMC Genomics">
        <title>Datura genome reveals duplications of psychoactive alkaloid biosynthetic genes and high mutation rate following tissue culture.</title>
        <authorList>
            <person name="Rajewski A."/>
            <person name="Carter-House D."/>
            <person name="Stajich J."/>
            <person name="Litt A."/>
        </authorList>
    </citation>
    <scope>NUCLEOTIDE SEQUENCE [LARGE SCALE GENOMIC DNA]</scope>
    <source>
        <strain evidence="2">AR-01</strain>
    </source>
</reference>
<proteinExistence type="predicted"/>
<accession>A0ABS8WKR0</accession>